<comment type="caution">
    <text evidence="6">The sequence shown here is derived from an EMBL/GenBank/DDBJ whole genome shotgun (WGS) entry which is preliminary data.</text>
</comment>
<reference evidence="6 7" key="1">
    <citation type="submission" date="2023-07" db="EMBL/GenBank/DDBJ databases">
        <title>Genomic Encyclopedia of Type Strains, Phase IV (KMG-IV): sequencing the most valuable type-strain genomes for metagenomic binning, comparative biology and taxonomic classification.</title>
        <authorList>
            <person name="Goeker M."/>
        </authorList>
    </citation>
    <scope>NUCLEOTIDE SEQUENCE [LARGE SCALE GENOMIC DNA]</scope>
    <source>
        <strain evidence="6 7">DSM 19013</strain>
    </source>
</reference>
<dbReference type="Gene3D" id="3.40.50.720">
    <property type="entry name" value="NAD(P)-binding Rossmann-like Domain"/>
    <property type="match status" value="2"/>
</dbReference>
<comment type="similarity">
    <text evidence="1 4">Belongs to the UDP-glucose/GDP-mannose dehydrogenase family.</text>
</comment>
<dbReference type="Proteomes" id="UP001231124">
    <property type="component" value="Unassembled WGS sequence"/>
</dbReference>
<dbReference type="InterPro" id="IPR028359">
    <property type="entry name" value="UDP_ManNAc/GlcNAc_DH"/>
</dbReference>
<dbReference type="InterPro" id="IPR014027">
    <property type="entry name" value="UDP-Glc/GDP-Man_DH_C"/>
</dbReference>
<dbReference type="SUPFAM" id="SSF52413">
    <property type="entry name" value="UDP-glucose/GDP-mannose dehydrogenase C-terminal domain"/>
    <property type="match status" value="1"/>
</dbReference>
<dbReference type="EC" id="1.1.1.-" evidence="6"/>
<proteinExistence type="inferred from homology"/>
<accession>A0ABU0HTR6</accession>
<dbReference type="SUPFAM" id="SSF48179">
    <property type="entry name" value="6-phosphogluconate dehydrogenase C-terminal domain-like"/>
    <property type="match status" value="1"/>
</dbReference>
<keyword evidence="3" id="KW-0520">NAD</keyword>
<dbReference type="SUPFAM" id="SSF51735">
    <property type="entry name" value="NAD(P)-binding Rossmann-fold domains"/>
    <property type="match status" value="1"/>
</dbReference>
<dbReference type="InterPro" id="IPR036220">
    <property type="entry name" value="UDP-Glc/GDP-Man_DH_C_sf"/>
</dbReference>
<evidence type="ECO:0000313" key="6">
    <source>
        <dbReference type="EMBL" id="MDQ0445716.1"/>
    </source>
</evidence>
<evidence type="ECO:0000313" key="7">
    <source>
        <dbReference type="Proteomes" id="UP001231124"/>
    </source>
</evidence>
<sequence>MAGDRRIAVIGLGYVGLPVAVAFARAGFDTVGFDIDAARVAEIAAGRDRTGEVPPEELTGLARFRACDDPGSLRGRDFFVVTVPTPITAARTPDLRALEAASRIVGGALAPGAVVVFESTVYPGATEEVCVPILEAASGLRAGCDFAFGYSPERINPGDRAHRLDTVVKVVSACDADSLEVVARTYGAIAGAGVHRAPSIRVAEAAKVIENVQRDVNIALMNEFALIFAKIGLDTGDVLAAARTKWNFLPFRPGLVGGHCIGVDPYYLTHRAQEAGHHPELVLAGRRINDGMADHVVETCIRRLLPRGRSRPTVTVLGVTFKEDIPDIRNSRAADIVRALSAYGIAVQAADPMADADAVRHEHGVALTPLSGLAPADAVILAVPHRVFRDGGWGAILPLLADGRGDVLDVTGLLDRSATPAGVDLWRL</sequence>
<dbReference type="PIRSF" id="PIRSF500136">
    <property type="entry name" value="UDP_ManNAc_DH"/>
    <property type="match status" value="1"/>
</dbReference>
<dbReference type="InterPro" id="IPR014026">
    <property type="entry name" value="UDP-Glc/GDP-Man_DH_dimer"/>
</dbReference>
<dbReference type="InterPro" id="IPR036291">
    <property type="entry name" value="NAD(P)-bd_dom_sf"/>
</dbReference>
<dbReference type="InterPro" id="IPR017476">
    <property type="entry name" value="UDP-Glc/GDP-Man"/>
</dbReference>
<dbReference type="InterPro" id="IPR001732">
    <property type="entry name" value="UDP-Glc/GDP-Man_DH_N"/>
</dbReference>
<dbReference type="Pfam" id="PF03721">
    <property type="entry name" value="UDPG_MGDP_dh_N"/>
    <property type="match status" value="1"/>
</dbReference>
<evidence type="ECO:0000256" key="1">
    <source>
        <dbReference type="ARBA" id="ARBA00006601"/>
    </source>
</evidence>
<evidence type="ECO:0000256" key="2">
    <source>
        <dbReference type="ARBA" id="ARBA00023002"/>
    </source>
</evidence>
<name>A0ABU0HTR6_9HYPH</name>
<dbReference type="SMART" id="SM00984">
    <property type="entry name" value="UDPG_MGDP_dh_C"/>
    <property type="match status" value="1"/>
</dbReference>
<dbReference type="RefSeq" id="WP_238205504.1">
    <property type="nucleotide sequence ID" value="NZ_BPQE01000023.1"/>
</dbReference>
<dbReference type="GO" id="GO:0016491">
    <property type="term" value="F:oxidoreductase activity"/>
    <property type="evidence" value="ECO:0007669"/>
    <property type="project" value="UniProtKB-KW"/>
</dbReference>
<protein>
    <submittedName>
        <fullName evidence="6">UDP-N-acetyl-D-galactosamine dehydrogenase</fullName>
        <ecNumber evidence="6">1.1.1.-</ecNumber>
    </submittedName>
</protein>
<dbReference type="PANTHER" id="PTHR43491">
    <property type="entry name" value="UDP-N-ACETYL-D-MANNOSAMINE DEHYDROGENASE"/>
    <property type="match status" value="1"/>
</dbReference>
<gene>
    <name evidence="6" type="ORF">QO012_000194</name>
</gene>
<dbReference type="Pfam" id="PF00984">
    <property type="entry name" value="UDPG_MGDP_dh"/>
    <property type="match status" value="1"/>
</dbReference>
<evidence type="ECO:0000259" key="5">
    <source>
        <dbReference type="SMART" id="SM00984"/>
    </source>
</evidence>
<keyword evidence="2 6" id="KW-0560">Oxidoreductase</keyword>
<organism evidence="6 7">
    <name type="scientific">Methylobacterium aerolatum</name>
    <dbReference type="NCBI Taxonomy" id="418708"/>
    <lineage>
        <taxon>Bacteria</taxon>
        <taxon>Pseudomonadati</taxon>
        <taxon>Pseudomonadota</taxon>
        <taxon>Alphaproteobacteria</taxon>
        <taxon>Hyphomicrobiales</taxon>
        <taxon>Methylobacteriaceae</taxon>
        <taxon>Methylobacterium</taxon>
    </lineage>
</organism>
<dbReference type="PIRSF" id="PIRSF000124">
    <property type="entry name" value="UDPglc_GDPman_dh"/>
    <property type="match status" value="1"/>
</dbReference>
<dbReference type="PANTHER" id="PTHR43491:SF2">
    <property type="entry name" value="UDP-N-ACETYL-D-MANNOSAMINE DEHYDROGENASE"/>
    <property type="match status" value="1"/>
</dbReference>
<dbReference type="Pfam" id="PF03720">
    <property type="entry name" value="UDPG_MGDP_dh_C"/>
    <property type="match status" value="1"/>
</dbReference>
<evidence type="ECO:0000256" key="4">
    <source>
        <dbReference type="PIRNR" id="PIRNR000124"/>
    </source>
</evidence>
<dbReference type="EMBL" id="JAUSVP010000001">
    <property type="protein sequence ID" value="MDQ0445716.1"/>
    <property type="molecule type" value="Genomic_DNA"/>
</dbReference>
<feature type="domain" description="UDP-glucose/GDP-mannose dehydrogenase C-terminal" evidence="5">
    <location>
        <begin position="315"/>
        <end position="416"/>
    </location>
</feature>
<keyword evidence="7" id="KW-1185">Reference proteome</keyword>
<dbReference type="InterPro" id="IPR008927">
    <property type="entry name" value="6-PGluconate_DH-like_C_sf"/>
</dbReference>
<evidence type="ECO:0000256" key="3">
    <source>
        <dbReference type="ARBA" id="ARBA00023027"/>
    </source>
</evidence>
<dbReference type="NCBIfam" id="TIGR03026">
    <property type="entry name" value="NDP-sugDHase"/>
    <property type="match status" value="1"/>
</dbReference>